<dbReference type="PROSITE" id="PS52016">
    <property type="entry name" value="TONB_DEPENDENT_REC_3"/>
    <property type="match status" value="1"/>
</dbReference>
<dbReference type="Gene3D" id="2.170.130.10">
    <property type="entry name" value="TonB-dependent receptor, plug domain"/>
    <property type="match status" value="1"/>
</dbReference>
<keyword evidence="1" id="KW-0472">Membrane</keyword>
<dbReference type="SUPFAM" id="SSF56935">
    <property type="entry name" value="Porins"/>
    <property type="match status" value="1"/>
</dbReference>
<evidence type="ECO:0000259" key="2">
    <source>
        <dbReference type="Pfam" id="PF07715"/>
    </source>
</evidence>
<keyword evidence="1" id="KW-0813">Transport</keyword>
<reference evidence="3 4" key="1">
    <citation type="submission" date="2016-10" db="EMBL/GenBank/DDBJ databases">
        <authorList>
            <person name="de Groot N.N."/>
        </authorList>
    </citation>
    <scope>NUCLEOTIDE SEQUENCE [LARGE SCALE GENOMIC DNA]</scope>
    <source>
        <strain evidence="3 4">DSM 21039</strain>
    </source>
</reference>
<comment type="subcellular location">
    <subcellularLocation>
        <location evidence="1">Cell outer membrane</location>
        <topology evidence="1">Multi-pass membrane protein</topology>
    </subcellularLocation>
</comment>
<dbReference type="Gene3D" id="2.60.40.1120">
    <property type="entry name" value="Carboxypeptidase-like, regulatory domain"/>
    <property type="match status" value="1"/>
</dbReference>
<dbReference type="AlphaFoldDB" id="A0A1H8E743"/>
<sequence>MGMFFNACLCKRHCYVPDRRWHAISRKLILIVCCLLLGPLARAQQVSLHVNNEGLKEVFRQLRQQTGFDFLYENEMLKEAKPVSLAVTNQPLKQVLDQCFRDQPLTFEVLEHSVVVKRKQAPAAPQLTTVSGTVTDAKGQPLPGVTITSKVSKTGTTSLSNGQYTIRLRANNDTLLFSFVSYITQAVPVNNRSEISIAMQEQVMGLNDVVVVGYGQQKRITTIGAQSTIRAEELKQPVANLTDVIAGRVAGVIGVQRSGQPGYDNAEIYIRGISTFTNSKPLVLVDGIERDFANVDPEDIASFSILKDASATAVYGVRGANGVILIQTKTGKVGRPRINMQYDQGITQFTSIPKFADGVTYMQMANEAYRNSNPDDPLPKYSAERIALTANGKDPDLYPNVDWFKTLFNKYGQNRRARVNASGGSDNAQYYLSIGYYDENGMYKTDQLANYNSAIKYTRYNFTANLNLQLSKTTKVDFGAAGWISNGNFPGSSVDQIWGSAYLLPPILIPPVYSNGLHSQIRTGDINNPYNLLTQSGYVSEFRSQLWSNIRLTQDLGSWLKGLSVTGMFSFDNYNAHTISRTKTVDGYLARGRDSAGKLLLDQTSIGSNFLGYSRSNGGTRQFYTEAAINYNNTFGKHNVTGMLLYNQSDKEDAFAGDFISSIPYRYMGLSGRLTYAYDNRYLAEANFGYNGSETFAPDHRFGFFPSVGAGWVASEEPFFKPLGNAIQFLKLRVSYGLVGNSNIGGRRFAYISTVGGGNGGYSYGRNGADNNIGDGLDIGDYAVAVTWEKAKKTNVGVEIKTLRDALSLVVDVFNENRTGIFRQRGDVPLYEGIRTLPYANLGEIHNRGVGATLELNKRIGKDLIIGLRGNFTWNRAFVINDANAPWPYPWQQRIGRKLGQRFGYTALGLFQSDKEIANSPYQTGTNRPGDIKYKDLNSDGKIDTYDQGPIGYGSIPEIVYGFGPTINWKGWSLAGWFKGISNVDIQLNGDGLQPFSQGGERGNLLSQITDRWTPDGAHPHPLYPRLTYGNDNMNYANSSWWVKNGAFLRLQTLQFSYNLAGKQWLNNMGISNLNLYFIGYNLWTISGFKLWDVELGDGRGSQYPLVKTYNLGARLTLK</sequence>
<dbReference type="EMBL" id="FOBB01000008">
    <property type="protein sequence ID" value="SEN14608.1"/>
    <property type="molecule type" value="Genomic_DNA"/>
</dbReference>
<dbReference type="InterPro" id="IPR023996">
    <property type="entry name" value="TonB-dep_OMP_SusC/RagA"/>
</dbReference>
<dbReference type="Pfam" id="PF07715">
    <property type="entry name" value="Plug"/>
    <property type="match status" value="1"/>
</dbReference>
<name>A0A1H8E743_9BACT</name>
<evidence type="ECO:0000256" key="1">
    <source>
        <dbReference type="PROSITE-ProRule" id="PRU01360"/>
    </source>
</evidence>
<dbReference type="InterPro" id="IPR039426">
    <property type="entry name" value="TonB-dep_rcpt-like"/>
</dbReference>
<dbReference type="NCBIfam" id="TIGR04057">
    <property type="entry name" value="SusC_RagA_signa"/>
    <property type="match status" value="1"/>
</dbReference>
<keyword evidence="4" id="KW-1185">Reference proteome</keyword>
<evidence type="ECO:0000313" key="3">
    <source>
        <dbReference type="EMBL" id="SEN14608.1"/>
    </source>
</evidence>
<organism evidence="3 4">
    <name type="scientific">Chitinophaga rupis</name>
    <dbReference type="NCBI Taxonomy" id="573321"/>
    <lineage>
        <taxon>Bacteria</taxon>
        <taxon>Pseudomonadati</taxon>
        <taxon>Bacteroidota</taxon>
        <taxon>Chitinophagia</taxon>
        <taxon>Chitinophagales</taxon>
        <taxon>Chitinophagaceae</taxon>
        <taxon>Chitinophaga</taxon>
    </lineage>
</organism>
<evidence type="ECO:0000313" key="4">
    <source>
        <dbReference type="Proteomes" id="UP000198984"/>
    </source>
</evidence>
<gene>
    <name evidence="3" type="ORF">SAMN04488505_108190</name>
</gene>
<accession>A0A1H8E743</accession>
<dbReference type="STRING" id="573321.SAMN04488505_108190"/>
<dbReference type="InterPro" id="IPR037066">
    <property type="entry name" value="Plug_dom_sf"/>
</dbReference>
<dbReference type="InterPro" id="IPR008969">
    <property type="entry name" value="CarboxyPept-like_regulatory"/>
</dbReference>
<dbReference type="InterPro" id="IPR023997">
    <property type="entry name" value="TonB-dep_OMP_SusC/RagA_CS"/>
</dbReference>
<dbReference type="FunFam" id="2.170.130.10:FF:000003">
    <property type="entry name" value="SusC/RagA family TonB-linked outer membrane protein"/>
    <property type="match status" value="1"/>
</dbReference>
<feature type="domain" description="TonB-dependent receptor plug" evidence="2">
    <location>
        <begin position="221"/>
        <end position="323"/>
    </location>
</feature>
<protein>
    <submittedName>
        <fullName evidence="3">TonB-linked outer membrane protein, SusC/RagA family</fullName>
    </submittedName>
</protein>
<keyword evidence="1" id="KW-1134">Transmembrane beta strand</keyword>
<dbReference type="Pfam" id="PF13715">
    <property type="entry name" value="CarbopepD_reg_2"/>
    <property type="match status" value="1"/>
</dbReference>
<dbReference type="InterPro" id="IPR012910">
    <property type="entry name" value="Plug_dom"/>
</dbReference>
<dbReference type="SUPFAM" id="SSF49464">
    <property type="entry name" value="Carboxypeptidase regulatory domain-like"/>
    <property type="match status" value="1"/>
</dbReference>
<keyword evidence="1" id="KW-0998">Cell outer membrane</keyword>
<dbReference type="GO" id="GO:0009279">
    <property type="term" value="C:cell outer membrane"/>
    <property type="evidence" value="ECO:0007669"/>
    <property type="project" value="UniProtKB-SubCell"/>
</dbReference>
<proteinExistence type="inferred from homology"/>
<dbReference type="NCBIfam" id="TIGR04056">
    <property type="entry name" value="OMP_RagA_SusC"/>
    <property type="match status" value="1"/>
</dbReference>
<comment type="similarity">
    <text evidence="1">Belongs to the TonB-dependent receptor family.</text>
</comment>
<keyword evidence="1" id="KW-0812">Transmembrane</keyword>
<dbReference type="Proteomes" id="UP000198984">
    <property type="component" value="Unassembled WGS sequence"/>
</dbReference>